<feature type="transmembrane region" description="Helical" evidence="6">
    <location>
        <begin position="170"/>
        <end position="188"/>
    </location>
</feature>
<reference evidence="8" key="3">
    <citation type="submission" date="2023-06" db="EMBL/GenBank/DDBJ databases">
        <authorList>
            <person name="Sun Q."/>
            <person name="Zhou Y."/>
        </authorList>
    </citation>
    <scope>NUCLEOTIDE SEQUENCE</scope>
    <source>
        <strain evidence="8">CGMCC 1.10859</strain>
    </source>
</reference>
<feature type="transmembrane region" description="Helical" evidence="6">
    <location>
        <begin position="60"/>
        <end position="82"/>
    </location>
</feature>
<organism evidence="8 11">
    <name type="scientific">Allgaiera indica</name>
    <dbReference type="NCBI Taxonomy" id="765699"/>
    <lineage>
        <taxon>Bacteria</taxon>
        <taxon>Pseudomonadati</taxon>
        <taxon>Pseudomonadota</taxon>
        <taxon>Alphaproteobacteria</taxon>
        <taxon>Rhodobacterales</taxon>
        <taxon>Paracoccaceae</taxon>
        <taxon>Allgaiera</taxon>
    </lineage>
</organism>
<dbReference type="GO" id="GO:0005886">
    <property type="term" value="C:plasma membrane"/>
    <property type="evidence" value="ECO:0007669"/>
    <property type="project" value="UniProtKB-SubCell"/>
</dbReference>
<feature type="transmembrane region" description="Helical" evidence="6">
    <location>
        <begin position="32"/>
        <end position="54"/>
    </location>
</feature>
<dbReference type="PANTHER" id="PTHR43124:SF3">
    <property type="entry name" value="CHLORAMPHENICOL EFFLUX PUMP RV0191"/>
    <property type="match status" value="1"/>
</dbReference>
<evidence type="ECO:0000256" key="3">
    <source>
        <dbReference type="ARBA" id="ARBA00022692"/>
    </source>
</evidence>
<evidence type="ECO:0000256" key="1">
    <source>
        <dbReference type="ARBA" id="ARBA00004651"/>
    </source>
</evidence>
<dbReference type="Proteomes" id="UP000634647">
    <property type="component" value="Unassembled WGS sequence"/>
</dbReference>
<evidence type="ECO:0000313" key="10">
    <source>
        <dbReference type="Proteomes" id="UP000199541"/>
    </source>
</evidence>
<evidence type="ECO:0000313" key="8">
    <source>
        <dbReference type="EMBL" id="GHE00710.1"/>
    </source>
</evidence>
<evidence type="ECO:0000256" key="2">
    <source>
        <dbReference type="ARBA" id="ARBA00022475"/>
    </source>
</evidence>
<evidence type="ECO:0000256" key="6">
    <source>
        <dbReference type="SAM" id="Phobius"/>
    </source>
</evidence>
<keyword evidence="10" id="KW-1185">Reference proteome</keyword>
<dbReference type="Gene3D" id="1.20.1250.20">
    <property type="entry name" value="MFS general substrate transporter like domains"/>
    <property type="match status" value="1"/>
</dbReference>
<dbReference type="Proteomes" id="UP000199541">
    <property type="component" value="Unassembled WGS sequence"/>
</dbReference>
<evidence type="ECO:0000256" key="4">
    <source>
        <dbReference type="ARBA" id="ARBA00022989"/>
    </source>
</evidence>
<dbReference type="GO" id="GO:0022857">
    <property type="term" value="F:transmembrane transporter activity"/>
    <property type="evidence" value="ECO:0007669"/>
    <property type="project" value="InterPro"/>
</dbReference>
<keyword evidence="2" id="KW-1003">Cell membrane</keyword>
<sequence length="219" mass="21719">MRAVEGIGYLAIVVAAPTLIAENAAERNQPAALALWGTFFTPGLSLAAIAGGTLAPAWGWQAWFAANGGLVAATAVVGFLLLPPEKEARGPLPDSSGPPAGLGTAAWLLGGAFLGLTLLSLSILSMMPTFLIEAHGFTSAQAGSTTGLIALASIAGSLAYGLLGRRTGPITPIVAAAILLVASALPAFEPGFDSSAAVTAATVAVFGSGILMAFTFSAV</sequence>
<dbReference type="PANTHER" id="PTHR43124">
    <property type="entry name" value="PURINE EFFLUX PUMP PBUE"/>
    <property type="match status" value="1"/>
</dbReference>
<comment type="subcellular location">
    <subcellularLocation>
        <location evidence="1">Cell membrane</location>
        <topology evidence="1">Multi-pass membrane protein</topology>
    </subcellularLocation>
</comment>
<dbReference type="EMBL" id="BNAB01000005">
    <property type="protein sequence ID" value="GHE00710.1"/>
    <property type="molecule type" value="Genomic_DNA"/>
</dbReference>
<evidence type="ECO:0000313" key="9">
    <source>
        <dbReference type="EMBL" id="SDW68969.1"/>
    </source>
</evidence>
<accession>A0AAN4UQU8</accession>
<dbReference type="InterPro" id="IPR036259">
    <property type="entry name" value="MFS_trans_sf"/>
</dbReference>
<dbReference type="EMBL" id="FNOB01000006">
    <property type="protein sequence ID" value="SDW68969.1"/>
    <property type="molecule type" value="Genomic_DNA"/>
</dbReference>
<comment type="caution">
    <text evidence="8">The sequence shown here is derived from an EMBL/GenBank/DDBJ whole genome shotgun (WGS) entry which is preliminary data.</text>
</comment>
<dbReference type="Pfam" id="PF07690">
    <property type="entry name" value="MFS_1"/>
    <property type="match status" value="1"/>
</dbReference>
<feature type="transmembrane region" description="Helical" evidence="6">
    <location>
        <begin position="144"/>
        <end position="163"/>
    </location>
</feature>
<dbReference type="SUPFAM" id="SSF103473">
    <property type="entry name" value="MFS general substrate transporter"/>
    <property type="match status" value="1"/>
</dbReference>
<dbReference type="InterPro" id="IPR020846">
    <property type="entry name" value="MFS_dom"/>
</dbReference>
<evidence type="ECO:0000259" key="7">
    <source>
        <dbReference type="PROSITE" id="PS50850"/>
    </source>
</evidence>
<reference evidence="9 10" key="2">
    <citation type="submission" date="2016-10" db="EMBL/GenBank/DDBJ databases">
        <authorList>
            <person name="Varghese N."/>
            <person name="Submissions S."/>
        </authorList>
    </citation>
    <scope>NUCLEOTIDE SEQUENCE [LARGE SCALE GENOMIC DNA]</scope>
    <source>
        <strain evidence="9 10">DSM 24802</strain>
    </source>
</reference>
<dbReference type="InterPro" id="IPR011701">
    <property type="entry name" value="MFS"/>
</dbReference>
<evidence type="ECO:0000256" key="5">
    <source>
        <dbReference type="ARBA" id="ARBA00023136"/>
    </source>
</evidence>
<keyword evidence="5 6" id="KW-0472">Membrane</keyword>
<name>A0AAN4UQU8_9RHOB</name>
<protein>
    <submittedName>
        <fullName evidence="9">Major Facilitator Superfamily protein</fullName>
    </submittedName>
</protein>
<keyword evidence="3 6" id="KW-0812">Transmembrane</keyword>
<dbReference type="PROSITE" id="PS50850">
    <property type="entry name" value="MFS"/>
    <property type="match status" value="1"/>
</dbReference>
<feature type="transmembrane region" description="Helical" evidence="6">
    <location>
        <begin position="194"/>
        <end position="216"/>
    </location>
</feature>
<evidence type="ECO:0000313" key="11">
    <source>
        <dbReference type="Proteomes" id="UP000634647"/>
    </source>
</evidence>
<gene>
    <name evidence="8" type="ORF">GCM10008024_13120</name>
    <name evidence="9" type="ORF">SAMN05444006_1061</name>
</gene>
<dbReference type="AlphaFoldDB" id="A0AAN4UQU8"/>
<keyword evidence="4 6" id="KW-1133">Transmembrane helix</keyword>
<feature type="domain" description="Major facilitator superfamily (MFS) profile" evidence="7">
    <location>
        <begin position="1"/>
        <end position="219"/>
    </location>
</feature>
<reference evidence="8" key="1">
    <citation type="journal article" date="2014" name="Int. J. Syst. Evol. Microbiol.">
        <title>Complete genome sequence of Corynebacterium casei LMG S-19264T (=DSM 44701T), isolated from a smear-ripened cheese.</title>
        <authorList>
            <consortium name="US DOE Joint Genome Institute (JGI-PGF)"/>
            <person name="Walter F."/>
            <person name="Albersmeier A."/>
            <person name="Kalinowski J."/>
            <person name="Ruckert C."/>
        </authorList>
    </citation>
    <scope>NUCLEOTIDE SEQUENCE</scope>
    <source>
        <strain evidence="8">CGMCC 1.10859</strain>
    </source>
</reference>
<dbReference type="InterPro" id="IPR050189">
    <property type="entry name" value="MFS_Efflux_Transporters"/>
</dbReference>
<proteinExistence type="predicted"/>
<feature type="transmembrane region" description="Helical" evidence="6">
    <location>
        <begin position="102"/>
        <end position="124"/>
    </location>
</feature>